<reference evidence="3 4" key="1">
    <citation type="submission" date="2024-09" db="EMBL/GenBank/DDBJ databases">
        <authorList>
            <person name="Sun Q."/>
            <person name="Mori K."/>
        </authorList>
    </citation>
    <scope>NUCLEOTIDE SEQUENCE [LARGE SCALE GENOMIC DNA]</scope>
    <source>
        <strain evidence="3 4">CCM 7759</strain>
    </source>
</reference>
<organism evidence="3 4">
    <name type="scientific">Paenibacillus chartarius</name>
    <dbReference type="NCBI Taxonomy" id="747481"/>
    <lineage>
        <taxon>Bacteria</taxon>
        <taxon>Bacillati</taxon>
        <taxon>Bacillota</taxon>
        <taxon>Bacilli</taxon>
        <taxon>Bacillales</taxon>
        <taxon>Paenibacillaceae</taxon>
        <taxon>Paenibacillus</taxon>
    </lineage>
</organism>
<evidence type="ECO:0000256" key="1">
    <source>
        <dbReference type="SAM" id="Phobius"/>
    </source>
</evidence>
<dbReference type="Pfam" id="PF04892">
    <property type="entry name" value="VanZ"/>
    <property type="match status" value="1"/>
</dbReference>
<protein>
    <submittedName>
        <fullName evidence="3">VanZ family protein</fullName>
    </submittedName>
</protein>
<feature type="domain" description="VanZ-like" evidence="2">
    <location>
        <begin position="22"/>
        <end position="99"/>
    </location>
</feature>
<evidence type="ECO:0000259" key="2">
    <source>
        <dbReference type="Pfam" id="PF04892"/>
    </source>
</evidence>
<keyword evidence="1" id="KW-1133">Transmembrane helix</keyword>
<dbReference type="PANTHER" id="PTHR36834:SF2">
    <property type="entry name" value="MEMBRANE PROTEIN"/>
    <property type="match status" value="1"/>
</dbReference>
<sequence length="135" mass="15028">NISNKCSHVKDLLRQLDIQIKNFAFVNVVGNIVIFIPIGTYLSLFKNDKRVLTNLLLIFILSSFIEIIQGLFGIGASDIDDILLNCLGGLVGIFGYKLLLRILREEKIVRTAITILSAGGLPVVLYLLFAVRLRL</sequence>
<dbReference type="InterPro" id="IPR006976">
    <property type="entry name" value="VanZ-like"/>
</dbReference>
<feature type="transmembrane region" description="Helical" evidence="1">
    <location>
        <begin position="82"/>
        <end position="100"/>
    </location>
</feature>
<dbReference type="Proteomes" id="UP001589776">
    <property type="component" value="Unassembled WGS sequence"/>
</dbReference>
<accession>A0ABV6DUC9</accession>
<evidence type="ECO:0000313" key="3">
    <source>
        <dbReference type="EMBL" id="MFC0216242.1"/>
    </source>
</evidence>
<dbReference type="PANTHER" id="PTHR36834">
    <property type="entry name" value="MEMBRANE PROTEIN-RELATED"/>
    <property type="match status" value="1"/>
</dbReference>
<proteinExistence type="predicted"/>
<keyword evidence="1" id="KW-0812">Transmembrane</keyword>
<keyword evidence="1" id="KW-0472">Membrane</keyword>
<feature type="transmembrane region" description="Helical" evidence="1">
    <location>
        <begin position="23"/>
        <end position="44"/>
    </location>
</feature>
<gene>
    <name evidence="3" type="ORF">ACFFK0_27985</name>
</gene>
<dbReference type="RefSeq" id="WP_377474224.1">
    <property type="nucleotide sequence ID" value="NZ_JBHLWN010000115.1"/>
</dbReference>
<name>A0ABV6DUC9_9BACL</name>
<dbReference type="EMBL" id="JBHLWN010000115">
    <property type="protein sequence ID" value="MFC0216242.1"/>
    <property type="molecule type" value="Genomic_DNA"/>
</dbReference>
<dbReference type="InterPro" id="IPR053150">
    <property type="entry name" value="Teicoplanin_resist-assoc"/>
</dbReference>
<feature type="non-terminal residue" evidence="3">
    <location>
        <position position="1"/>
    </location>
</feature>
<keyword evidence="4" id="KW-1185">Reference proteome</keyword>
<comment type="caution">
    <text evidence="3">The sequence shown here is derived from an EMBL/GenBank/DDBJ whole genome shotgun (WGS) entry which is preliminary data.</text>
</comment>
<feature type="transmembrane region" description="Helical" evidence="1">
    <location>
        <begin position="112"/>
        <end position="131"/>
    </location>
</feature>
<feature type="transmembrane region" description="Helical" evidence="1">
    <location>
        <begin position="56"/>
        <end position="76"/>
    </location>
</feature>
<evidence type="ECO:0000313" key="4">
    <source>
        <dbReference type="Proteomes" id="UP001589776"/>
    </source>
</evidence>